<feature type="chain" id="PRO_5044231363" evidence="1">
    <location>
        <begin position="24"/>
        <end position="289"/>
    </location>
</feature>
<accession>A0AB39KMW4</accession>
<dbReference type="EMBL" id="CP158375">
    <property type="protein sequence ID" value="XDO95140.1"/>
    <property type="molecule type" value="Genomic_DNA"/>
</dbReference>
<organism evidence="2">
    <name type="scientific">Caulobacter sp. 73W</name>
    <dbReference type="NCBI Taxonomy" id="3161137"/>
    <lineage>
        <taxon>Bacteria</taxon>
        <taxon>Pseudomonadati</taxon>
        <taxon>Pseudomonadota</taxon>
        <taxon>Alphaproteobacteria</taxon>
        <taxon>Caulobacterales</taxon>
        <taxon>Caulobacteraceae</taxon>
        <taxon>Caulobacter</taxon>
    </lineage>
</organism>
<dbReference type="PANTHER" id="PTHR40590">
    <property type="entry name" value="CYTOPLASMIC PROTEIN-RELATED"/>
    <property type="match status" value="1"/>
</dbReference>
<evidence type="ECO:0000313" key="2">
    <source>
        <dbReference type="EMBL" id="XDO95140.1"/>
    </source>
</evidence>
<name>A0AB39KMW4_9CAUL</name>
<dbReference type="CDD" id="cd14789">
    <property type="entry name" value="Tiki"/>
    <property type="match status" value="1"/>
</dbReference>
<dbReference type="PANTHER" id="PTHR40590:SF1">
    <property type="entry name" value="CYTOPLASMIC PROTEIN"/>
    <property type="match status" value="1"/>
</dbReference>
<proteinExistence type="predicted"/>
<dbReference type="PROSITE" id="PS51257">
    <property type="entry name" value="PROKAR_LIPOPROTEIN"/>
    <property type="match status" value="1"/>
</dbReference>
<protein>
    <submittedName>
        <fullName evidence="2">TraB/GumN family protein</fullName>
    </submittedName>
</protein>
<sequence length="289" mass="31095">MIRSLVSLSALLLAACLPVGASAEPPVWVVRDADSEIVIFGSMHILPAGVDWRPDALDAALAKADDLWFELPMDAASQAEVGRAAQAKGYLSAGQTLTDLMGPKDGARLRKVADELGLPMAVLQYLRPWLAEVSLANAMFMKSSASRQEGVEAVVERIAPASATRRAFETPEQQISILADTPQADQIASLRQTLEELEQGPGAYDDLVRAWAAGDIRALEEEALEPIRKTSPVLYRRLIIERNVRWVEAIKARMAGSGETVIVVGAGHLVGKDGLPARLRALGFKVEGP</sequence>
<keyword evidence="1" id="KW-0732">Signal</keyword>
<feature type="signal peptide" evidence="1">
    <location>
        <begin position="1"/>
        <end position="23"/>
    </location>
</feature>
<dbReference type="AlphaFoldDB" id="A0AB39KMW4"/>
<reference evidence="2" key="1">
    <citation type="submission" date="2024-06" db="EMBL/GenBank/DDBJ databases">
        <title>Caulobacter inopinatus, sp. nov.</title>
        <authorList>
            <person name="Donachie S.P."/>
        </authorList>
    </citation>
    <scope>NUCLEOTIDE SEQUENCE</scope>
    <source>
        <strain evidence="2">73W</strain>
    </source>
</reference>
<dbReference type="Pfam" id="PF01963">
    <property type="entry name" value="TraB_PrgY_gumN"/>
    <property type="match status" value="1"/>
</dbReference>
<dbReference type="InterPro" id="IPR002816">
    <property type="entry name" value="TraB/PrgY/GumN_fam"/>
</dbReference>
<dbReference type="InterPro" id="IPR047111">
    <property type="entry name" value="YbaP-like"/>
</dbReference>
<dbReference type="RefSeq" id="WP_369057993.1">
    <property type="nucleotide sequence ID" value="NZ_CP158375.1"/>
</dbReference>
<gene>
    <name evidence="2" type="ORF">ABOZ73_09880</name>
</gene>
<evidence type="ECO:0000256" key="1">
    <source>
        <dbReference type="SAM" id="SignalP"/>
    </source>
</evidence>